<dbReference type="EC" id="1.1.1.169" evidence="4"/>
<evidence type="ECO:0000259" key="5">
    <source>
        <dbReference type="Pfam" id="PF02558"/>
    </source>
</evidence>
<keyword evidence="2 4" id="KW-0521">NADP</keyword>
<dbReference type="Gene3D" id="3.40.50.720">
    <property type="entry name" value="NAD(P)-binding Rossmann-like Domain"/>
    <property type="match status" value="1"/>
</dbReference>
<evidence type="ECO:0000259" key="6">
    <source>
        <dbReference type="Pfam" id="PF08546"/>
    </source>
</evidence>
<dbReference type="Pfam" id="PF02558">
    <property type="entry name" value="ApbA"/>
    <property type="match status" value="1"/>
</dbReference>
<dbReference type="FunFam" id="3.40.50.720:FF:000307">
    <property type="entry name" value="2-dehydropantoate 2-reductase"/>
    <property type="match status" value="1"/>
</dbReference>
<evidence type="ECO:0000313" key="7">
    <source>
        <dbReference type="EMBL" id="SES79387.1"/>
    </source>
</evidence>
<name>A0A1H9ZDI3_9BACI</name>
<dbReference type="NCBIfam" id="TIGR00745">
    <property type="entry name" value="apbA_panE"/>
    <property type="match status" value="1"/>
</dbReference>
<evidence type="ECO:0000256" key="3">
    <source>
        <dbReference type="ARBA" id="ARBA00023002"/>
    </source>
</evidence>
<dbReference type="RefSeq" id="WP_177167135.1">
    <property type="nucleotide sequence ID" value="NZ_FOHJ01000001.1"/>
</dbReference>
<keyword evidence="8" id="KW-1185">Reference proteome</keyword>
<feature type="domain" description="Ketopantoate reductase C-terminal" evidence="6">
    <location>
        <begin position="177"/>
        <end position="298"/>
    </location>
</feature>
<dbReference type="InterPro" id="IPR003710">
    <property type="entry name" value="ApbA"/>
</dbReference>
<dbReference type="SUPFAM" id="SSF51735">
    <property type="entry name" value="NAD(P)-binding Rossmann-fold domains"/>
    <property type="match status" value="1"/>
</dbReference>
<dbReference type="InterPro" id="IPR013328">
    <property type="entry name" value="6PGD_dom2"/>
</dbReference>
<keyword evidence="3 4" id="KW-0560">Oxidoreductase</keyword>
<dbReference type="PANTHER" id="PTHR21708">
    <property type="entry name" value="PROBABLE 2-DEHYDROPANTOATE 2-REDUCTASE"/>
    <property type="match status" value="1"/>
</dbReference>
<gene>
    <name evidence="7" type="ORF">SAMN05421676_101468</name>
</gene>
<organism evidence="7 8">
    <name type="scientific">Salinibacillus kushneri</name>
    <dbReference type="NCBI Taxonomy" id="237682"/>
    <lineage>
        <taxon>Bacteria</taxon>
        <taxon>Bacillati</taxon>
        <taxon>Bacillota</taxon>
        <taxon>Bacilli</taxon>
        <taxon>Bacillales</taxon>
        <taxon>Bacillaceae</taxon>
        <taxon>Salinibacillus</taxon>
    </lineage>
</organism>
<dbReference type="FunFam" id="1.10.1040.10:FF:000017">
    <property type="entry name" value="2-dehydropantoate 2-reductase"/>
    <property type="match status" value="1"/>
</dbReference>
<dbReference type="PANTHER" id="PTHR21708:SF26">
    <property type="entry name" value="2-DEHYDROPANTOATE 2-REDUCTASE"/>
    <property type="match status" value="1"/>
</dbReference>
<dbReference type="SUPFAM" id="SSF48179">
    <property type="entry name" value="6-phosphogluconate dehydrogenase C-terminal domain-like"/>
    <property type="match status" value="1"/>
</dbReference>
<sequence length="310" mass="34129">MRIGVAGAGAVGSYFGGMLHNAGHDVTFLARGYHLAAMKTEGLLIAGEHGQFRVPGTFTDRLSDLAKSDLVLLCVKSNDTEEVAKQLRNILKNSALIMTMQNGVENEEILEDVFDKERLLSAATYIQASVEAPGRIRQQGRVKLVIGELDSSATDDCAVIMEKFNQAGIDTVQSRHILERKWQKLLWNATFNPLSAAAVARVGQILDDKQLNKTASAICSEVINVAIHKGISFDPEPTQARIFSNAEKARNHQTSMLQDRLRGKRMEVEAMCGYIVRQANLLDVSTPALQSIYSVLSFIDQANKSHMKMK</sequence>
<dbReference type="GO" id="GO:0015940">
    <property type="term" value="P:pantothenate biosynthetic process"/>
    <property type="evidence" value="ECO:0007669"/>
    <property type="project" value="UniProtKB-UniPathway"/>
</dbReference>
<feature type="domain" description="Ketopantoate reductase N-terminal" evidence="5">
    <location>
        <begin position="3"/>
        <end position="150"/>
    </location>
</feature>
<dbReference type="EMBL" id="FOHJ01000001">
    <property type="protein sequence ID" value="SES79387.1"/>
    <property type="molecule type" value="Genomic_DNA"/>
</dbReference>
<reference evidence="8" key="1">
    <citation type="submission" date="2016-10" db="EMBL/GenBank/DDBJ databases">
        <authorList>
            <person name="Varghese N."/>
            <person name="Submissions S."/>
        </authorList>
    </citation>
    <scope>NUCLEOTIDE SEQUENCE [LARGE SCALE GENOMIC DNA]</scope>
    <source>
        <strain evidence="8">CGMCC 1.3566</strain>
    </source>
</reference>
<comment type="catalytic activity">
    <reaction evidence="4">
        <text>(R)-pantoate + NADP(+) = 2-dehydropantoate + NADPH + H(+)</text>
        <dbReference type="Rhea" id="RHEA:16233"/>
        <dbReference type="ChEBI" id="CHEBI:11561"/>
        <dbReference type="ChEBI" id="CHEBI:15378"/>
        <dbReference type="ChEBI" id="CHEBI:15980"/>
        <dbReference type="ChEBI" id="CHEBI:57783"/>
        <dbReference type="ChEBI" id="CHEBI:58349"/>
        <dbReference type="EC" id="1.1.1.169"/>
    </reaction>
</comment>
<dbReference type="GO" id="GO:0008677">
    <property type="term" value="F:2-dehydropantoate 2-reductase activity"/>
    <property type="evidence" value="ECO:0007669"/>
    <property type="project" value="UniProtKB-EC"/>
</dbReference>
<dbReference type="AlphaFoldDB" id="A0A1H9ZDI3"/>
<dbReference type="GO" id="GO:0005737">
    <property type="term" value="C:cytoplasm"/>
    <property type="evidence" value="ECO:0007669"/>
    <property type="project" value="TreeGrafter"/>
</dbReference>
<accession>A0A1H9ZDI3</accession>
<keyword evidence="4" id="KW-0566">Pantothenate biosynthesis</keyword>
<dbReference type="Proteomes" id="UP000199095">
    <property type="component" value="Unassembled WGS sequence"/>
</dbReference>
<protein>
    <recommendedName>
        <fullName evidence="4">2-dehydropantoate 2-reductase</fullName>
        <ecNumber evidence="4">1.1.1.169</ecNumber>
    </recommendedName>
    <alternativeName>
        <fullName evidence="4">Ketopantoate reductase</fullName>
    </alternativeName>
</protein>
<evidence type="ECO:0000256" key="4">
    <source>
        <dbReference type="RuleBase" id="RU362068"/>
    </source>
</evidence>
<dbReference type="UniPathway" id="UPA00028">
    <property type="reaction ID" value="UER00004"/>
</dbReference>
<comment type="similarity">
    <text evidence="1 4">Belongs to the ketopantoate reductase family.</text>
</comment>
<dbReference type="InterPro" id="IPR013332">
    <property type="entry name" value="KPR_N"/>
</dbReference>
<dbReference type="Pfam" id="PF08546">
    <property type="entry name" value="ApbA_C"/>
    <property type="match status" value="1"/>
</dbReference>
<proteinExistence type="inferred from homology"/>
<dbReference type="InterPro" id="IPR036291">
    <property type="entry name" value="NAD(P)-bd_dom_sf"/>
</dbReference>
<comment type="pathway">
    <text evidence="4">Cofactor biosynthesis; (R)-pantothenate biosynthesis; (R)-pantoate from 3-methyl-2-oxobutanoate: step 2/2.</text>
</comment>
<evidence type="ECO:0000256" key="1">
    <source>
        <dbReference type="ARBA" id="ARBA00007870"/>
    </source>
</evidence>
<dbReference type="InterPro" id="IPR008927">
    <property type="entry name" value="6-PGluconate_DH-like_C_sf"/>
</dbReference>
<dbReference type="InterPro" id="IPR051402">
    <property type="entry name" value="KPR-Related"/>
</dbReference>
<evidence type="ECO:0000256" key="2">
    <source>
        <dbReference type="ARBA" id="ARBA00022857"/>
    </source>
</evidence>
<evidence type="ECO:0000313" key="8">
    <source>
        <dbReference type="Proteomes" id="UP000199095"/>
    </source>
</evidence>
<dbReference type="STRING" id="237682.SAMN05421676_101468"/>
<dbReference type="Gene3D" id="1.10.1040.10">
    <property type="entry name" value="N-(1-d-carboxylethyl)-l-norvaline Dehydrogenase, domain 2"/>
    <property type="match status" value="1"/>
</dbReference>
<comment type="function">
    <text evidence="4">Catalyzes the NADPH-dependent reduction of ketopantoate into pantoic acid.</text>
</comment>
<dbReference type="InterPro" id="IPR013752">
    <property type="entry name" value="KPA_reductase"/>
</dbReference>